<evidence type="ECO:0000256" key="2">
    <source>
        <dbReference type="SAM" id="MobiDB-lite"/>
    </source>
</evidence>
<keyword evidence="3" id="KW-0812">Transmembrane</keyword>
<evidence type="ECO:0000256" key="3">
    <source>
        <dbReference type="SAM" id="Phobius"/>
    </source>
</evidence>
<comment type="caution">
    <text evidence="5">The sequence shown here is derived from an EMBL/GenBank/DDBJ whole genome shotgun (WGS) entry which is preliminary data.</text>
</comment>
<sequence>MKGKQQQDFRTEKYIRYGIRKYSFGAASVAIAAGLMFLGNGAVSATEVQSAETTISTPAPSQDDKEKEKAEPKAEKVETVKPETTKAAEVKPEVKAEEVKKVNKAILEASIATLESKLSTAKYADATVVSSAKEVLATAKATLAKADASQADVDAQAETVSALSTVVTESNTAGFDKKQAAEKEAAKAEAEKTATPAEKALSVATTTLTQVSSEAEVTNKLAETELAKADVKEENKAAVTAAVAKNQAVLAETKALLADKSVTKEQVDAQLERLNESILAVYNELKNAGIGRDGKFAVNLAEAQTTALKDASAETGKKWLEDHGYSSLSDIKVRTKEENLKEIKDLNDQIQ</sequence>
<feature type="compositionally biased region" description="Polar residues" evidence="2">
    <location>
        <begin position="48"/>
        <end position="60"/>
    </location>
</feature>
<proteinExistence type="predicted"/>
<keyword evidence="1" id="KW-0732">Signal</keyword>
<reference evidence="5 6" key="1">
    <citation type="submission" date="2016-01" db="EMBL/GenBank/DDBJ databases">
        <title>Highly variable Streptococcus oralis are common among viridans streptococci isolated from primates.</title>
        <authorList>
            <person name="Denapaite D."/>
            <person name="Rieger M."/>
            <person name="Koendgen S."/>
            <person name="Brueckner R."/>
            <person name="Ochigava I."/>
            <person name="Kappeler P."/>
            <person name="Maetz-Rensing K."/>
            <person name="Leendertz F."/>
            <person name="Hakenbeck R."/>
        </authorList>
    </citation>
    <scope>NUCLEOTIDE SEQUENCE [LARGE SCALE GENOMIC DNA]</scope>
    <source>
        <strain evidence="5 6">10712</strain>
    </source>
</reference>
<dbReference type="Pfam" id="PF04650">
    <property type="entry name" value="YSIRK_signal"/>
    <property type="match status" value="1"/>
</dbReference>
<feature type="compositionally biased region" description="Basic and acidic residues" evidence="2">
    <location>
        <begin position="175"/>
        <end position="192"/>
    </location>
</feature>
<dbReference type="InterPro" id="IPR005877">
    <property type="entry name" value="YSIRK_signal_dom"/>
</dbReference>
<gene>
    <name evidence="5" type="ORF">SMI10712_01454</name>
</gene>
<keyword evidence="3" id="KW-0472">Membrane</keyword>
<dbReference type="Proteomes" id="UP000075618">
    <property type="component" value="Unassembled WGS sequence"/>
</dbReference>
<organism evidence="5 6">
    <name type="scientific">Streptococcus mitis</name>
    <dbReference type="NCBI Taxonomy" id="28037"/>
    <lineage>
        <taxon>Bacteria</taxon>
        <taxon>Bacillati</taxon>
        <taxon>Bacillota</taxon>
        <taxon>Bacilli</taxon>
        <taxon>Lactobacillales</taxon>
        <taxon>Streptococcaceae</taxon>
        <taxon>Streptococcus</taxon>
        <taxon>Streptococcus mitis group</taxon>
    </lineage>
</organism>
<dbReference type="EMBL" id="LROT01000032">
    <property type="protein sequence ID" value="KYF32554.1"/>
    <property type="molecule type" value="Genomic_DNA"/>
</dbReference>
<feature type="domain" description="YSIRK Gram-positive signal peptide" evidence="4">
    <location>
        <begin position="16"/>
        <end position="37"/>
    </location>
</feature>
<evidence type="ECO:0000256" key="1">
    <source>
        <dbReference type="ARBA" id="ARBA00022729"/>
    </source>
</evidence>
<keyword evidence="3" id="KW-1133">Transmembrane helix</keyword>
<accession>A0A150NGJ5</accession>
<name>A0A150NGJ5_STRMT</name>
<feature type="region of interest" description="Disordered" evidence="2">
    <location>
        <begin position="48"/>
        <end position="84"/>
    </location>
</feature>
<protein>
    <submittedName>
        <fullName evidence="5">Cell surface protein</fullName>
    </submittedName>
</protein>
<dbReference type="NCBIfam" id="TIGR01168">
    <property type="entry name" value="YSIRK_signal"/>
    <property type="match status" value="1"/>
</dbReference>
<evidence type="ECO:0000313" key="6">
    <source>
        <dbReference type="Proteomes" id="UP000075618"/>
    </source>
</evidence>
<feature type="compositionally biased region" description="Basic and acidic residues" evidence="2">
    <location>
        <begin position="62"/>
        <end position="84"/>
    </location>
</feature>
<feature type="transmembrane region" description="Helical" evidence="3">
    <location>
        <begin position="21"/>
        <end position="39"/>
    </location>
</feature>
<evidence type="ECO:0000259" key="4">
    <source>
        <dbReference type="Pfam" id="PF04650"/>
    </source>
</evidence>
<dbReference type="PATRIC" id="fig|28037.237.peg.1818"/>
<feature type="region of interest" description="Disordered" evidence="2">
    <location>
        <begin position="174"/>
        <end position="193"/>
    </location>
</feature>
<evidence type="ECO:0000313" key="5">
    <source>
        <dbReference type="EMBL" id="KYF32554.1"/>
    </source>
</evidence>
<dbReference type="AlphaFoldDB" id="A0A150NGJ5"/>